<evidence type="ECO:0000313" key="2">
    <source>
        <dbReference type="EMBL" id="MCC2190579.1"/>
    </source>
</evidence>
<dbReference type="PANTHER" id="PTHR30344">
    <property type="entry name" value="6-PHOSPHOGLUCONOLACTONASE-RELATED"/>
    <property type="match status" value="1"/>
</dbReference>
<dbReference type="InterPro" id="IPR011048">
    <property type="entry name" value="Haem_d1_sf"/>
</dbReference>
<dbReference type="SUPFAM" id="SSF51004">
    <property type="entry name" value="C-terminal (heme d1) domain of cytochrome cd1-nitrite reductase"/>
    <property type="match status" value="1"/>
</dbReference>
<name>A0AAE3DU65_9FIRM</name>
<dbReference type="PANTHER" id="PTHR30344:SF1">
    <property type="entry name" value="6-PHOSPHOGLUCONOLACTONASE"/>
    <property type="match status" value="1"/>
</dbReference>
<organism evidence="2 3">
    <name type="scientific">Fusicatenibacter faecihominis</name>
    <dbReference type="NCBI Taxonomy" id="2881276"/>
    <lineage>
        <taxon>Bacteria</taxon>
        <taxon>Bacillati</taxon>
        <taxon>Bacillota</taxon>
        <taxon>Clostridia</taxon>
        <taxon>Lachnospirales</taxon>
        <taxon>Lachnospiraceae</taxon>
        <taxon>Fusicatenibacter</taxon>
    </lineage>
</organism>
<dbReference type="Gene3D" id="2.130.10.10">
    <property type="entry name" value="YVTN repeat-like/Quinoprotein amine dehydrogenase"/>
    <property type="match status" value="1"/>
</dbReference>
<dbReference type="RefSeq" id="WP_227615649.1">
    <property type="nucleotide sequence ID" value="NZ_JAJEPR010000022.1"/>
</dbReference>
<accession>A0AAE3DU65</accession>
<protein>
    <submittedName>
        <fullName evidence="2">Lactonase family protein</fullName>
    </submittedName>
</protein>
<dbReference type="AlphaFoldDB" id="A0AAE3DU65"/>
<dbReference type="Proteomes" id="UP001197875">
    <property type="component" value="Unassembled WGS sequence"/>
</dbReference>
<dbReference type="EMBL" id="JAJEPR010000022">
    <property type="protein sequence ID" value="MCC2190579.1"/>
    <property type="molecule type" value="Genomic_DNA"/>
</dbReference>
<keyword evidence="3" id="KW-1185">Reference proteome</keyword>
<gene>
    <name evidence="2" type="ORF">LKD71_12355</name>
</gene>
<dbReference type="InterPro" id="IPR050282">
    <property type="entry name" value="Cycloisomerase_2"/>
</dbReference>
<dbReference type="InterPro" id="IPR015943">
    <property type="entry name" value="WD40/YVTN_repeat-like_dom_sf"/>
</dbReference>
<evidence type="ECO:0000256" key="1">
    <source>
        <dbReference type="ARBA" id="ARBA00005564"/>
    </source>
</evidence>
<reference evidence="2 3" key="1">
    <citation type="submission" date="2021-10" db="EMBL/GenBank/DDBJ databases">
        <title>Anaerobic single-cell dispensing facilitates the cultivation of human gut bacteria.</title>
        <authorList>
            <person name="Afrizal A."/>
        </authorList>
    </citation>
    <scope>NUCLEOTIDE SEQUENCE [LARGE SCALE GENOMIC DNA]</scope>
    <source>
        <strain evidence="2 3">CLA-AA-H277</strain>
    </source>
</reference>
<dbReference type="GO" id="GO:0017057">
    <property type="term" value="F:6-phosphogluconolactonase activity"/>
    <property type="evidence" value="ECO:0007669"/>
    <property type="project" value="TreeGrafter"/>
</dbReference>
<dbReference type="InterPro" id="IPR019405">
    <property type="entry name" value="Lactonase_7-beta_prop"/>
</dbReference>
<comment type="caution">
    <text evidence="2">The sequence shown here is derived from an EMBL/GenBank/DDBJ whole genome shotgun (WGS) entry which is preliminary data.</text>
</comment>
<dbReference type="Pfam" id="PF10282">
    <property type="entry name" value="Lactonase"/>
    <property type="match status" value="1"/>
</dbReference>
<evidence type="ECO:0000313" key="3">
    <source>
        <dbReference type="Proteomes" id="UP001197875"/>
    </source>
</evidence>
<sequence>MNQIARFYVGTYSRPLIFGTGEVFEGKGKGIHTYLFDMEKGTLMEEGAPTETANPSFVSLSADKELLYAVNELTTFKGKKGGALNIYRREKNGELTLLSQKATGGEDPCHVVTDRERKMVLVSNYSGGSLAVWPLDKDGAPVGEAQVIQHTGKGRNPARQEGPHVHSITLTRDEKFAVTADLGLDELVLYPVDKKQGRLKEAEKIIFPTGEETGPRLILFNRKGDRCYVACELSCEVLVLSYENGNFTLLQTLSTLKNGWSPENTAADIHLSKDEKFLYVSSRGEDTIAVYQVQEDGLLSLVEIVPAGVKTPRNFAIDPSGKWLLAGGQNSDTVAVHAVDPETGKLTLTGTFEVPTPVCLCFEP</sequence>
<proteinExistence type="inferred from homology"/>
<comment type="similarity">
    <text evidence="1">Belongs to the cycloisomerase 2 family.</text>
</comment>